<dbReference type="GO" id="GO:0000166">
    <property type="term" value="F:nucleotide binding"/>
    <property type="evidence" value="ECO:0007669"/>
    <property type="project" value="InterPro"/>
</dbReference>
<dbReference type="PANTHER" id="PTHR43818">
    <property type="entry name" value="BCDNA.GH03377"/>
    <property type="match status" value="1"/>
</dbReference>
<dbReference type="SUPFAM" id="SSF51735">
    <property type="entry name" value="NAD(P)-binding Rossmann-fold domains"/>
    <property type="match status" value="1"/>
</dbReference>
<dbReference type="AlphaFoldDB" id="A0A3B0UWS2"/>
<proteinExistence type="predicted"/>
<dbReference type="PROSITE" id="PS51318">
    <property type="entry name" value="TAT"/>
    <property type="match status" value="1"/>
</dbReference>
<dbReference type="EMBL" id="UOEP01000207">
    <property type="protein sequence ID" value="VAW24226.1"/>
    <property type="molecule type" value="Genomic_DNA"/>
</dbReference>
<accession>A0A3B0UWS2</accession>
<feature type="domain" description="Gfo/Idh/MocA-like oxidoreductase N-terminal" evidence="1">
    <location>
        <begin position="41"/>
        <end position="160"/>
    </location>
</feature>
<dbReference type="Gene3D" id="3.40.50.720">
    <property type="entry name" value="NAD(P)-binding Rossmann-like Domain"/>
    <property type="match status" value="1"/>
</dbReference>
<protein>
    <recommendedName>
        <fullName evidence="1">Gfo/Idh/MocA-like oxidoreductase N-terminal domain-containing protein</fullName>
    </recommendedName>
</protein>
<dbReference type="Pfam" id="PF01408">
    <property type="entry name" value="GFO_IDH_MocA"/>
    <property type="match status" value="1"/>
</dbReference>
<reference evidence="2" key="1">
    <citation type="submission" date="2018-06" db="EMBL/GenBank/DDBJ databases">
        <authorList>
            <person name="Zhirakovskaya E."/>
        </authorList>
    </citation>
    <scope>NUCLEOTIDE SEQUENCE</scope>
</reference>
<gene>
    <name evidence="2" type="ORF">MNBD_BACTEROID01-582</name>
</gene>
<dbReference type="InterPro" id="IPR050463">
    <property type="entry name" value="Gfo/Idh/MocA_oxidrdct_glycsds"/>
</dbReference>
<dbReference type="InterPro" id="IPR036291">
    <property type="entry name" value="NAD(P)-bd_dom_sf"/>
</dbReference>
<dbReference type="PANTHER" id="PTHR43818:SF9">
    <property type="entry name" value="HYPOTHETICAL OXIDOREDUCTASE"/>
    <property type="match status" value="1"/>
</dbReference>
<dbReference type="InterPro" id="IPR000683">
    <property type="entry name" value="Gfo/Idh/MocA-like_OxRdtase_N"/>
</dbReference>
<name>A0A3B0UWS2_9ZZZZ</name>
<sequence>MESRREFIKKAGKGAAVSTLAFSSSAAFASQLANGPDNKPIRIGIIGAENSHTIGYGRMFNTEKKFPGVEVLYVWGETDEFAKKAKEKGNIPNIVKDPKEMLGKIDALIVDHRHAKYHLEAATPFIKAGIPTFIDKPFCYRVEEGKKFLAMARKYGTPVTSYSSIAQSNGTFDMKKQVEGMGEINNVVRYGPVDLDSKYGGVFFYGVHILQPLMFIFGEDIEKVKITRNGSAGSAALVFKSGLFATLIFKTLSYGWSTYVETKDGVKELKSRVEEPVPGKNYVDMVEMFRTGKEPRSYESILNCVAVLEALEKSASTEDWVKVAY</sequence>
<dbReference type="InterPro" id="IPR006311">
    <property type="entry name" value="TAT_signal"/>
</dbReference>
<evidence type="ECO:0000313" key="2">
    <source>
        <dbReference type="EMBL" id="VAW24226.1"/>
    </source>
</evidence>
<evidence type="ECO:0000259" key="1">
    <source>
        <dbReference type="Pfam" id="PF01408"/>
    </source>
</evidence>
<organism evidence="2">
    <name type="scientific">hydrothermal vent metagenome</name>
    <dbReference type="NCBI Taxonomy" id="652676"/>
    <lineage>
        <taxon>unclassified sequences</taxon>
        <taxon>metagenomes</taxon>
        <taxon>ecological metagenomes</taxon>
    </lineage>
</organism>